<gene>
    <name evidence="2" type="ORF">MQE39_10710</name>
</gene>
<evidence type="ECO:0000313" key="2">
    <source>
        <dbReference type="EMBL" id="MDY5168585.1"/>
    </source>
</evidence>
<reference evidence="2" key="1">
    <citation type="submission" date="2022-03" db="EMBL/GenBank/DDBJ databases">
        <title>First case of bacteraemia caused by Dielma fastidiosa in a patient hospitalised with diverticulitis.</title>
        <authorList>
            <person name="Forman-Ankjaer B."/>
            <person name="Hvid-Jensen F."/>
            <person name="Kobel C.M."/>
            <person name="Greve T."/>
        </authorList>
    </citation>
    <scope>NUCLEOTIDE SEQUENCE</scope>
    <source>
        <strain evidence="2">AUH_DF_2021</strain>
    </source>
</reference>
<dbReference type="RefSeq" id="WP_320883810.1">
    <property type="nucleotide sequence ID" value="NZ_BAABZA010000010.1"/>
</dbReference>
<dbReference type="EMBL" id="JALDAW010000016">
    <property type="protein sequence ID" value="MDY5168585.1"/>
    <property type="molecule type" value="Genomic_DNA"/>
</dbReference>
<comment type="caution">
    <text evidence="2">The sequence shown here is derived from an EMBL/GenBank/DDBJ whole genome shotgun (WGS) entry which is preliminary data.</text>
</comment>
<sequence length="131" mass="15327">MKKKLTQKEKKFRQELKKKWQEDGVLPPDKPRLNRKKFAAETICDFKELLSKNDIYTNHFNIVQSIYTFIPFVADNGKCKGSITAEQIGLLKVMKLTIERIKFIDAKREAGITSWSIGEEYEAYVRKIINL</sequence>
<evidence type="ECO:0000256" key="1">
    <source>
        <dbReference type="SAM" id="MobiDB-lite"/>
    </source>
</evidence>
<feature type="region of interest" description="Disordered" evidence="1">
    <location>
        <begin position="1"/>
        <end position="28"/>
    </location>
</feature>
<name>A0AB35UKT2_9FIRM</name>
<organism evidence="2 3">
    <name type="scientific">Dielma fastidiosa</name>
    <dbReference type="NCBI Taxonomy" id="1034346"/>
    <lineage>
        <taxon>Bacteria</taxon>
        <taxon>Bacillati</taxon>
        <taxon>Bacillota</taxon>
        <taxon>Erysipelotrichia</taxon>
        <taxon>Erysipelotrichales</taxon>
        <taxon>Erysipelotrichaceae</taxon>
        <taxon>Dielma</taxon>
    </lineage>
</organism>
<proteinExistence type="predicted"/>
<evidence type="ECO:0008006" key="4">
    <source>
        <dbReference type="Google" id="ProtNLM"/>
    </source>
</evidence>
<feature type="compositionally biased region" description="Basic and acidic residues" evidence="1">
    <location>
        <begin position="1"/>
        <end position="22"/>
    </location>
</feature>
<accession>A0AB35UKT2</accession>
<evidence type="ECO:0000313" key="3">
    <source>
        <dbReference type="Proteomes" id="UP001276902"/>
    </source>
</evidence>
<dbReference type="AlphaFoldDB" id="A0AB35UKT2"/>
<dbReference type="Proteomes" id="UP001276902">
    <property type="component" value="Unassembled WGS sequence"/>
</dbReference>
<protein>
    <recommendedName>
        <fullName evidence="4">Addiction module toxin RelE</fullName>
    </recommendedName>
</protein>